<dbReference type="InterPro" id="IPR000639">
    <property type="entry name" value="Epox_hydrolase-like"/>
</dbReference>
<protein>
    <submittedName>
        <fullName evidence="3">Alpha/beta hydrolase</fullName>
    </submittedName>
</protein>
<dbReference type="AlphaFoldDB" id="A0ABD5E5B4"/>
<dbReference type="GO" id="GO:0016787">
    <property type="term" value="F:hydrolase activity"/>
    <property type="evidence" value="ECO:0007669"/>
    <property type="project" value="UniProtKB-KW"/>
</dbReference>
<keyword evidence="1 3" id="KW-0378">Hydrolase</keyword>
<feature type="domain" description="AB hydrolase-1" evidence="2">
    <location>
        <begin position="39"/>
        <end position="275"/>
    </location>
</feature>
<dbReference type="PRINTS" id="PR00412">
    <property type="entry name" value="EPOXHYDRLASE"/>
</dbReference>
<dbReference type="SUPFAM" id="SSF53474">
    <property type="entry name" value="alpha/beta-Hydrolases"/>
    <property type="match status" value="1"/>
</dbReference>
<dbReference type="InterPro" id="IPR029058">
    <property type="entry name" value="AB_hydrolase_fold"/>
</dbReference>
<dbReference type="PANTHER" id="PTHR43798:SF31">
    <property type="entry name" value="AB HYDROLASE SUPERFAMILY PROTEIN YCLE"/>
    <property type="match status" value="1"/>
</dbReference>
<sequence>MSRPPTFVPPPGTDRLTVPTARGDFAALASGDARAPVALLLPGFTGSKEDFLPLLPALGAGGYRVVSVDGRGQYETEGPESPEAYAPEELAADVRALARALGGRAHLLGHSLGGLISRAAVIAEPALFVSLTIMSAGPAATSQGQIEKLALLSQALGAMEKGAVWEAMAALESPEAAEAAARPATERDRRLRERWLRTRTVQLLTTGKQLATEPDRVEELAASGVPVHVVSGESDDTWPVEWLDAMALRLGAPRTRVAGAGHSPNTDRPRETAEALLAFWDAHPAE</sequence>
<dbReference type="RefSeq" id="WP_093853283.1">
    <property type="nucleotide sequence ID" value="NZ_JAVRER010000018.1"/>
</dbReference>
<proteinExistence type="predicted"/>
<accession>A0ABD5E5B4</accession>
<name>A0ABD5E5B4_9ACTN</name>
<gene>
    <name evidence="3" type="ORF">RM574_14075</name>
</gene>
<evidence type="ECO:0000256" key="1">
    <source>
        <dbReference type="ARBA" id="ARBA00022801"/>
    </source>
</evidence>
<dbReference type="InterPro" id="IPR050266">
    <property type="entry name" value="AB_hydrolase_sf"/>
</dbReference>
<dbReference type="Proteomes" id="UP001183607">
    <property type="component" value="Unassembled WGS sequence"/>
</dbReference>
<organism evidence="3 4">
    <name type="scientific">Streptomyces evansiae</name>
    <dbReference type="NCBI Taxonomy" id="3075535"/>
    <lineage>
        <taxon>Bacteria</taxon>
        <taxon>Bacillati</taxon>
        <taxon>Actinomycetota</taxon>
        <taxon>Actinomycetes</taxon>
        <taxon>Kitasatosporales</taxon>
        <taxon>Streptomycetaceae</taxon>
        <taxon>Streptomyces</taxon>
    </lineage>
</organism>
<evidence type="ECO:0000259" key="2">
    <source>
        <dbReference type="Pfam" id="PF12697"/>
    </source>
</evidence>
<dbReference type="Pfam" id="PF12697">
    <property type="entry name" value="Abhydrolase_6"/>
    <property type="match status" value="1"/>
</dbReference>
<dbReference type="Gene3D" id="3.40.50.1820">
    <property type="entry name" value="alpha/beta hydrolase"/>
    <property type="match status" value="1"/>
</dbReference>
<comment type="caution">
    <text evidence="3">The sequence shown here is derived from an EMBL/GenBank/DDBJ whole genome shotgun (WGS) entry which is preliminary data.</text>
</comment>
<evidence type="ECO:0000313" key="3">
    <source>
        <dbReference type="EMBL" id="MDT0416616.1"/>
    </source>
</evidence>
<dbReference type="PANTHER" id="PTHR43798">
    <property type="entry name" value="MONOACYLGLYCEROL LIPASE"/>
    <property type="match status" value="1"/>
</dbReference>
<evidence type="ECO:0000313" key="4">
    <source>
        <dbReference type="Proteomes" id="UP001183607"/>
    </source>
</evidence>
<reference evidence="4" key="1">
    <citation type="submission" date="2023-07" db="EMBL/GenBank/DDBJ databases">
        <title>30 novel species of actinomycetes from the DSMZ collection.</title>
        <authorList>
            <person name="Nouioui I."/>
        </authorList>
    </citation>
    <scope>NUCLEOTIDE SEQUENCE [LARGE SCALE GENOMIC DNA]</scope>
    <source>
        <strain evidence="4">DSM 41982</strain>
    </source>
</reference>
<dbReference type="EMBL" id="JAVRER010000018">
    <property type="protein sequence ID" value="MDT0416616.1"/>
    <property type="molecule type" value="Genomic_DNA"/>
</dbReference>
<dbReference type="InterPro" id="IPR000073">
    <property type="entry name" value="AB_hydrolase_1"/>
</dbReference>